<dbReference type="EMBL" id="CM010721">
    <property type="protein sequence ID" value="RZC69564.1"/>
    <property type="molecule type" value="Genomic_DNA"/>
</dbReference>
<name>A0A4Y7K886_PAPSO</name>
<evidence type="ECO:0000313" key="1">
    <source>
        <dbReference type="EMBL" id="RZC69564.1"/>
    </source>
</evidence>
<sequence>MHCGGSSLFKEGLSSFVSIHLKCSFCGLLPEACIHDEVLLSALLNQLSTVSPGLLPNLSVSVREIQEKSRISTQMRCLASTSSTSLSQDSVHALFAAGSSRTQHTCRGTRFVIRDESVSMDLLFTLPLGKILGLSNASALLQKDLDNAKASIEVTITLLYNWDVYQHRIKQVTAIAVRDSRSFLSLNLRVVTLVRDLLSCVNGRNYIWEFRGPQSRTQQDFRLKYHCWSSVEAKEKDQVDAILKILVGAEPENLFSSILIGAKAKPLKQPKVQHKEYDEEIKMTELDKHNDLSEKVVGNFLNSCRKCIHCICMMKSGDID</sequence>
<protein>
    <submittedName>
        <fullName evidence="1">Uncharacterized protein</fullName>
    </submittedName>
</protein>
<organism evidence="1 2">
    <name type="scientific">Papaver somniferum</name>
    <name type="common">Opium poppy</name>
    <dbReference type="NCBI Taxonomy" id="3469"/>
    <lineage>
        <taxon>Eukaryota</taxon>
        <taxon>Viridiplantae</taxon>
        <taxon>Streptophyta</taxon>
        <taxon>Embryophyta</taxon>
        <taxon>Tracheophyta</taxon>
        <taxon>Spermatophyta</taxon>
        <taxon>Magnoliopsida</taxon>
        <taxon>Ranunculales</taxon>
        <taxon>Papaveraceae</taxon>
        <taxon>Papaveroideae</taxon>
        <taxon>Papaver</taxon>
    </lineage>
</organism>
<gene>
    <name evidence="1" type="ORF">C5167_032712</name>
</gene>
<accession>A0A4Y7K886</accession>
<keyword evidence="2" id="KW-1185">Reference proteome</keyword>
<reference evidence="1 2" key="1">
    <citation type="journal article" date="2018" name="Science">
        <title>The opium poppy genome and morphinan production.</title>
        <authorList>
            <person name="Guo L."/>
            <person name="Winzer T."/>
            <person name="Yang X."/>
            <person name="Li Y."/>
            <person name="Ning Z."/>
            <person name="He Z."/>
            <person name="Teodor R."/>
            <person name="Lu Y."/>
            <person name="Bowser T.A."/>
            <person name="Graham I.A."/>
            <person name="Ye K."/>
        </authorList>
    </citation>
    <scope>NUCLEOTIDE SEQUENCE [LARGE SCALE GENOMIC DNA]</scope>
    <source>
        <strain evidence="2">cv. HN1</strain>
        <tissue evidence="1">Leaves</tissue>
    </source>
</reference>
<evidence type="ECO:0000313" key="2">
    <source>
        <dbReference type="Proteomes" id="UP000316621"/>
    </source>
</evidence>
<dbReference type="Gramene" id="RZC69564">
    <property type="protein sequence ID" value="RZC69564"/>
    <property type="gene ID" value="C5167_032712"/>
</dbReference>
<dbReference type="STRING" id="3469.A0A4Y7K886"/>
<proteinExistence type="predicted"/>
<dbReference type="AlphaFoldDB" id="A0A4Y7K886"/>
<dbReference type="Proteomes" id="UP000316621">
    <property type="component" value="Chromosome 7"/>
</dbReference>